<dbReference type="AlphaFoldDB" id="A0AAJ6LB65"/>
<keyword evidence="2" id="KW-1185">Reference proteome</keyword>
<sequence>MNAFDFSNKASDSSKNFRLEAFSFTFQFGLNIYFDDMDDLRDIIGDTEIEFWQVEGTHEETYLDVKNFKDLETAIQLIEESYFQEDLDQFSLIVKEGYAPNLEAAKEWHEENEFCEDMNDYDFGHYLMHDSSCIEIPEVLQGYIDYEQYGKDAKINDFVTIGNYIYNNH</sequence>
<organism evidence="1 2">
    <name type="scientific">Acinetobacter johnsonii</name>
    <dbReference type="NCBI Taxonomy" id="40214"/>
    <lineage>
        <taxon>Bacteria</taxon>
        <taxon>Pseudomonadati</taxon>
        <taxon>Pseudomonadota</taxon>
        <taxon>Gammaproteobacteria</taxon>
        <taxon>Moraxellales</taxon>
        <taxon>Moraxellaceae</taxon>
        <taxon>Acinetobacter</taxon>
    </lineage>
</organism>
<dbReference type="EMBL" id="CP121778">
    <property type="protein sequence ID" value="WMG20077.1"/>
    <property type="molecule type" value="Genomic_DNA"/>
</dbReference>
<dbReference type="Pfam" id="PF07275">
    <property type="entry name" value="ArdA"/>
    <property type="match status" value="1"/>
</dbReference>
<keyword evidence="1" id="KW-0614">Plasmid</keyword>
<dbReference type="RefSeq" id="WP_308469696.1">
    <property type="nucleotide sequence ID" value="NZ_CP121778.1"/>
</dbReference>
<gene>
    <name evidence="1" type="ORF">QBJ73_19260</name>
</gene>
<evidence type="ECO:0000313" key="1">
    <source>
        <dbReference type="EMBL" id="WMG20077.1"/>
    </source>
</evidence>
<geneLocation type="plasmid" evidence="1 2">
    <name>pAYTCM-2</name>
</geneLocation>
<evidence type="ECO:0000313" key="2">
    <source>
        <dbReference type="Proteomes" id="UP001244586"/>
    </source>
</evidence>
<dbReference type="InterPro" id="IPR009899">
    <property type="entry name" value="ArdA"/>
</dbReference>
<accession>A0AAJ6LB65</accession>
<reference evidence="1 2" key="1">
    <citation type="submission" date="2023-04" db="EMBL/GenBank/DDBJ databases">
        <title>Acinetobacter johnsonii isolate AYTCM encoding NDM-1, OXA-58 and PER-1.</title>
        <authorList>
            <person name="Tian C."/>
            <person name="Wang S."/>
            <person name="Fan X."/>
            <person name="Xia D."/>
        </authorList>
    </citation>
    <scope>NUCLEOTIDE SEQUENCE [LARGE SCALE GENOMIC DNA]</scope>
    <source>
        <strain evidence="1 2">AYTCM</strain>
        <plasmid evidence="1 2">pAYTCM-2</plasmid>
    </source>
</reference>
<dbReference type="Proteomes" id="UP001244586">
    <property type="component" value="Plasmid pAYTCM-2"/>
</dbReference>
<dbReference type="Gene3D" id="1.10.10.1190">
    <property type="entry name" value="Antirestriction protein ArdA, domain 3"/>
    <property type="match status" value="1"/>
</dbReference>
<name>A0AAJ6LB65_ACIJO</name>
<proteinExistence type="predicted"/>
<protein>
    <submittedName>
        <fullName evidence="1">Antirestriction protein ArdA</fullName>
    </submittedName>
</protein>
<dbReference type="InterPro" id="IPR041893">
    <property type="entry name" value="ArdA_dom3"/>
</dbReference>